<gene>
    <name evidence="2" type="ORF">HW423_01300</name>
</gene>
<dbReference type="InterPro" id="IPR036388">
    <property type="entry name" value="WH-like_DNA-bd_sf"/>
</dbReference>
<feature type="domain" description="Insertion element IS150 protein InsJ-like helix-turn-helix" evidence="1">
    <location>
        <begin position="9"/>
        <end position="61"/>
    </location>
</feature>
<protein>
    <submittedName>
        <fullName evidence="2">Helix-turn-helix domain-containing protein</fullName>
    </submittedName>
</protein>
<dbReference type="Pfam" id="PF13518">
    <property type="entry name" value="HTH_28"/>
    <property type="match status" value="1"/>
</dbReference>
<dbReference type="Proteomes" id="UP000571018">
    <property type="component" value="Unassembled WGS sequence"/>
</dbReference>
<reference evidence="2 3" key="1">
    <citation type="submission" date="2020-06" db="EMBL/GenBank/DDBJ databases">
        <title>Reclassification of Facklamia ignava, Facklamia soureckii and Facklami tabacinasalis as Falseniella iganva gen. nov., comb. nov., Hutsoniella ignava gen. nov., comb. nov., and Ruoffia tabacinasalis gen. nov., comb. nov and description of Ruoffia haltotolerans sp. nov., isolated from hypersaline Inland Sea of Qatar.</title>
        <authorList>
            <person name="Fotedar R."/>
            <person name="Sankaranarayanan K."/>
            <person name="Lawson P."/>
            <person name="Caldwell M."/>
            <person name="Zeyara A."/>
            <person name="Al Malki A."/>
            <person name="Ali M."/>
        </authorList>
    </citation>
    <scope>NUCLEOTIDE SEQUENCE [LARGE SCALE GENOMIC DNA]</scope>
    <source>
        <strain evidence="2 3">INB8</strain>
    </source>
</reference>
<comment type="caution">
    <text evidence="2">The sequence shown here is derived from an EMBL/GenBank/DDBJ whole genome shotgun (WGS) entry which is preliminary data.</text>
</comment>
<dbReference type="InterPro" id="IPR055247">
    <property type="entry name" value="InsJ-like_HTH"/>
</dbReference>
<dbReference type="RefSeq" id="WP_218930149.1">
    <property type="nucleotide sequence ID" value="NZ_JACAOA010000002.1"/>
</dbReference>
<dbReference type="EMBL" id="JACAOA010000002">
    <property type="protein sequence ID" value="MBA5728425.1"/>
    <property type="molecule type" value="Genomic_DNA"/>
</dbReference>
<evidence type="ECO:0000259" key="1">
    <source>
        <dbReference type="Pfam" id="PF13518"/>
    </source>
</evidence>
<sequence length="65" mass="7768">MKETKTYEEKLNIVQDYLNNDLSYRETSEKFKVSYNNVYAWVNIYKKHGLGSLIDSRGRSKPLQY</sequence>
<dbReference type="InterPro" id="IPR010921">
    <property type="entry name" value="Trp_repressor/repl_initiator"/>
</dbReference>
<keyword evidence="3" id="KW-1185">Reference proteome</keyword>
<name>A0A839A453_9LACT</name>
<dbReference type="GO" id="GO:0043565">
    <property type="term" value="F:sequence-specific DNA binding"/>
    <property type="evidence" value="ECO:0007669"/>
    <property type="project" value="InterPro"/>
</dbReference>
<proteinExistence type="predicted"/>
<dbReference type="Gene3D" id="1.10.10.10">
    <property type="entry name" value="Winged helix-like DNA-binding domain superfamily/Winged helix DNA-binding domain"/>
    <property type="match status" value="1"/>
</dbReference>
<dbReference type="SUPFAM" id="SSF48295">
    <property type="entry name" value="TrpR-like"/>
    <property type="match status" value="1"/>
</dbReference>
<evidence type="ECO:0000313" key="3">
    <source>
        <dbReference type="Proteomes" id="UP000571018"/>
    </source>
</evidence>
<dbReference type="AlphaFoldDB" id="A0A839A453"/>
<accession>A0A839A453</accession>
<organism evidence="2 3">
    <name type="scientific">Ruoffia halotolerans</name>
    <dbReference type="NCBI Taxonomy" id="2748684"/>
    <lineage>
        <taxon>Bacteria</taxon>
        <taxon>Bacillati</taxon>
        <taxon>Bacillota</taxon>
        <taxon>Bacilli</taxon>
        <taxon>Lactobacillales</taxon>
        <taxon>Aerococcaceae</taxon>
        <taxon>Ruoffia</taxon>
    </lineage>
</organism>
<evidence type="ECO:0000313" key="2">
    <source>
        <dbReference type="EMBL" id="MBA5728425.1"/>
    </source>
</evidence>